<accession>A0A813M6B4</accession>
<keyword evidence="5" id="KW-1185">Reference proteome</keyword>
<feature type="region of interest" description="Disordered" evidence="1">
    <location>
        <begin position="174"/>
        <end position="204"/>
    </location>
</feature>
<dbReference type="SUPFAM" id="SSF48726">
    <property type="entry name" value="Immunoglobulin"/>
    <property type="match status" value="1"/>
</dbReference>
<feature type="signal peptide" evidence="3">
    <location>
        <begin position="1"/>
        <end position="20"/>
    </location>
</feature>
<evidence type="ECO:0000256" key="3">
    <source>
        <dbReference type="SAM" id="SignalP"/>
    </source>
</evidence>
<dbReference type="Proteomes" id="UP000663879">
    <property type="component" value="Unassembled WGS sequence"/>
</dbReference>
<evidence type="ECO:0000256" key="1">
    <source>
        <dbReference type="SAM" id="MobiDB-lite"/>
    </source>
</evidence>
<sequence>MQNLFYILFVILFLIDLTHAIYYPWMYYLPYGEDVTLKPLYRNKTEKIVVKSCKWVTPNKAIIDMDNFNYDTDRYYLDKAKCELTVFNNQKDTNGIYHCIVNQLFISKAMLNVHGAPKDSLYEEYKPNIIAGFTTAGAIITFFAITCTISKFRYKLPDSKKEICSESNELKDINPSTSYNNDSYLNEETKEVDDQNEEDGTLRF</sequence>
<keyword evidence="2" id="KW-1133">Transmembrane helix</keyword>
<evidence type="ECO:0000256" key="2">
    <source>
        <dbReference type="SAM" id="Phobius"/>
    </source>
</evidence>
<feature type="compositionally biased region" description="Polar residues" evidence="1">
    <location>
        <begin position="174"/>
        <end position="186"/>
    </location>
</feature>
<dbReference type="Gene3D" id="2.60.40.10">
    <property type="entry name" value="Immunoglobulins"/>
    <property type="match status" value="1"/>
</dbReference>
<dbReference type="InterPro" id="IPR013783">
    <property type="entry name" value="Ig-like_fold"/>
</dbReference>
<dbReference type="OrthoDB" id="10017747at2759"/>
<comment type="caution">
    <text evidence="4">The sequence shown here is derived from an EMBL/GenBank/DDBJ whole genome shotgun (WGS) entry which is preliminary data.</text>
</comment>
<name>A0A813M6B4_9BILA</name>
<feature type="chain" id="PRO_5032828433" description="Ig-like domain-containing protein" evidence="3">
    <location>
        <begin position="21"/>
        <end position="204"/>
    </location>
</feature>
<dbReference type="EMBL" id="CAJNOC010000012">
    <property type="protein sequence ID" value="CAF0705592.1"/>
    <property type="molecule type" value="Genomic_DNA"/>
</dbReference>
<evidence type="ECO:0008006" key="6">
    <source>
        <dbReference type="Google" id="ProtNLM"/>
    </source>
</evidence>
<dbReference type="AlphaFoldDB" id="A0A813M6B4"/>
<organism evidence="4 5">
    <name type="scientific">Brachionus calyciflorus</name>
    <dbReference type="NCBI Taxonomy" id="104777"/>
    <lineage>
        <taxon>Eukaryota</taxon>
        <taxon>Metazoa</taxon>
        <taxon>Spiralia</taxon>
        <taxon>Gnathifera</taxon>
        <taxon>Rotifera</taxon>
        <taxon>Eurotatoria</taxon>
        <taxon>Monogononta</taxon>
        <taxon>Pseudotrocha</taxon>
        <taxon>Ploima</taxon>
        <taxon>Brachionidae</taxon>
        <taxon>Brachionus</taxon>
    </lineage>
</organism>
<keyword evidence="2" id="KW-0812">Transmembrane</keyword>
<keyword evidence="2" id="KW-0472">Membrane</keyword>
<feature type="transmembrane region" description="Helical" evidence="2">
    <location>
        <begin position="129"/>
        <end position="152"/>
    </location>
</feature>
<reference evidence="4" key="1">
    <citation type="submission" date="2021-02" db="EMBL/GenBank/DDBJ databases">
        <authorList>
            <person name="Nowell W R."/>
        </authorList>
    </citation>
    <scope>NUCLEOTIDE SEQUENCE</scope>
    <source>
        <strain evidence="4">Ploen Becks lab</strain>
    </source>
</reference>
<gene>
    <name evidence="4" type="ORF">OXX778_LOCUS268</name>
</gene>
<protein>
    <recommendedName>
        <fullName evidence="6">Ig-like domain-containing protein</fullName>
    </recommendedName>
</protein>
<evidence type="ECO:0000313" key="5">
    <source>
        <dbReference type="Proteomes" id="UP000663879"/>
    </source>
</evidence>
<proteinExistence type="predicted"/>
<feature type="compositionally biased region" description="Acidic residues" evidence="1">
    <location>
        <begin position="194"/>
        <end position="204"/>
    </location>
</feature>
<evidence type="ECO:0000313" key="4">
    <source>
        <dbReference type="EMBL" id="CAF0705592.1"/>
    </source>
</evidence>
<keyword evidence="3" id="KW-0732">Signal</keyword>
<dbReference type="InterPro" id="IPR036179">
    <property type="entry name" value="Ig-like_dom_sf"/>
</dbReference>